<keyword evidence="2 4" id="KW-0413">Isomerase</keyword>
<sequence length="77" mass="8718">MDTFARGLKAAALIFKDGVMNKHVEERYQSFRSGIGAKIESGETSLEELEAYALSQGEPERISGQQEHYENMLNFYV</sequence>
<evidence type="ECO:0000313" key="4">
    <source>
        <dbReference type="EMBL" id="GFR97574.1"/>
    </source>
</evidence>
<keyword evidence="3" id="KW-0119">Carbohydrate metabolism</keyword>
<dbReference type="PANTHER" id="PTHR48306:SF1">
    <property type="entry name" value="XYLOSE ISOMERASE"/>
    <property type="match status" value="1"/>
</dbReference>
<accession>A0AAV4HIS7</accession>
<dbReference type="GO" id="GO:0005975">
    <property type="term" value="P:carbohydrate metabolic process"/>
    <property type="evidence" value="ECO:0007669"/>
    <property type="project" value="InterPro"/>
</dbReference>
<dbReference type="AlphaFoldDB" id="A0AAV4HIS7"/>
<name>A0AAV4HIS7_9GAST</name>
<keyword evidence="1" id="KW-0479">Metal-binding</keyword>
<dbReference type="SUPFAM" id="SSF51658">
    <property type="entry name" value="Xylose isomerase-like"/>
    <property type="match status" value="1"/>
</dbReference>
<dbReference type="GO" id="GO:0009045">
    <property type="term" value="F:xylose isomerase activity"/>
    <property type="evidence" value="ECO:0007669"/>
    <property type="project" value="InterPro"/>
</dbReference>
<evidence type="ECO:0000256" key="3">
    <source>
        <dbReference type="ARBA" id="ARBA00023277"/>
    </source>
</evidence>
<keyword evidence="5" id="KW-1185">Reference proteome</keyword>
<dbReference type="PROSITE" id="PS51415">
    <property type="entry name" value="XYLOSE_ISOMERASE"/>
    <property type="match status" value="1"/>
</dbReference>
<evidence type="ECO:0000313" key="5">
    <source>
        <dbReference type="Proteomes" id="UP000762676"/>
    </source>
</evidence>
<gene>
    <name evidence="4" type="ORF">ElyMa_000996000</name>
</gene>
<dbReference type="InterPro" id="IPR001998">
    <property type="entry name" value="Xylose_isomerase"/>
</dbReference>
<organism evidence="4 5">
    <name type="scientific">Elysia marginata</name>
    <dbReference type="NCBI Taxonomy" id="1093978"/>
    <lineage>
        <taxon>Eukaryota</taxon>
        <taxon>Metazoa</taxon>
        <taxon>Spiralia</taxon>
        <taxon>Lophotrochozoa</taxon>
        <taxon>Mollusca</taxon>
        <taxon>Gastropoda</taxon>
        <taxon>Heterobranchia</taxon>
        <taxon>Euthyneura</taxon>
        <taxon>Panpulmonata</taxon>
        <taxon>Sacoglossa</taxon>
        <taxon>Placobranchoidea</taxon>
        <taxon>Plakobranchidae</taxon>
        <taxon>Elysia</taxon>
    </lineage>
</organism>
<dbReference type="GO" id="GO:0046872">
    <property type="term" value="F:metal ion binding"/>
    <property type="evidence" value="ECO:0007669"/>
    <property type="project" value="UniProtKB-KW"/>
</dbReference>
<protein>
    <submittedName>
        <fullName evidence="4">Xylose isomerase</fullName>
    </submittedName>
</protein>
<dbReference type="PANTHER" id="PTHR48306">
    <property type="entry name" value="XYLOSE ISOMERASE"/>
    <property type="match status" value="1"/>
</dbReference>
<evidence type="ECO:0000256" key="2">
    <source>
        <dbReference type="ARBA" id="ARBA00023235"/>
    </source>
</evidence>
<dbReference type="InterPro" id="IPR036237">
    <property type="entry name" value="Xyl_isomerase-like_sf"/>
</dbReference>
<dbReference type="Gene3D" id="3.20.20.150">
    <property type="entry name" value="Divalent-metal-dependent TIM barrel enzymes"/>
    <property type="match status" value="1"/>
</dbReference>
<dbReference type="EMBL" id="BMAT01002036">
    <property type="protein sequence ID" value="GFR97574.1"/>
    <property type="molecule type" value="Genomic_DNA"/>
</dbReference>
<comment type="caution">
    <text evidence="4">The sequence shown here is derived from an EMBL/GenBank/DDBJ whole genome shotgun (WGS) entry which is preliminary data.</text>
</comment>
<evidence type="ECO:0000256" key="1">
    <source>
        <dbReference type="ARBA" id="ARBA00022723"/>
    </source>
</evidence>
<dbReference type="Proteomes" id="UP000762676">
    <property type="component" value="Unassembled WGS sequence"/>
</dbReference>
<proteinExistence type="predicted"/>
<reference evidence="4 5" key="1">
    <citation type="journal article" date="2021" name="Elife">
        <title>Chloroplast acquisition without the gene transfer in kleptoplastic sea slugs, Plakobranchus ocellatus.</title>
        <authorList>
            <person name="Maeda T."/>
            <person name="Takahashi S."/>
            <person name="Yoshida T."/>
            <person name="Shimamura S."/>
            <person name="Takaki Y."/>
            <person name="Nagai Y."/>
            <person name="Toyoda A."/>
            <person name="Suzuki Y."/>
            <person name="Arimoto A."/>
            <person name="Ishii H."/>
            <person name="Satoh N."/>
            <person name="Nishiyama T."/>
            <person name="Hasebe M."/>
            <person name="Maruyama T."/>
            <person name="Minagawa J."/>
            <person name="Obokata J."/>
            <person name="Shigenobu S."/>
        </authorList>
    </citation>
    <scope>NUCLEOTIDE SEQUENCE [LARGE SCALE GENOMIC DNA]</scope>
</reference>